<comment type="caution">
    <text evidence="1">The sequence shown here is derived from an EMBL/GenBank/DDBJ whole genome shotgun (WGS) entry which is preliminary data.</text>
</comment>
<gene>
    <name evidence="1" type="ORF">DSO57_1002922</name>
</gene>
<evidence type="ECO:0000313" key="2">
    <source>
        <dbReference type="Proteomes" id="UP001165960"/>
    </source>
</evidence>
<dbReference type="EMBL" id="QTSX02003557">
    <property type="protein sequence ID" value="KAJ9070862.1"/>
    <property type="molecule type" value="Genomic_DNA"/>
</dbReference>
<organism evidence="1 2">
    <name type="scientific">Entomophthora muscae</name>
    <dbReference type="NCBI Taxonomy" id="34485"/>
    <lineage>
        <taxon>Eukaryota</taxon>
        <taxon>Fungi</taxon>
        <taxon>Fungi incertae sedis</taxon>
        <taxon>Zoopagomycota</taxon>
        <taxon>Entomophthoromycotina</taxon>
        <taxon>Entomophthoromycetes</taxon>
        <taxon>Entomophthorales</taxon>
        <taxon>Entomophthoraceae</taxon>
        <taxon>Entomophthora</taxon>
    </lineage>
</organism>
<name>A0ACC2T995_9FUNG</name>
<dbReference type="Proteomes" id="UP001165960">
    <property type="component" value="Unassembled WGS sequence"/>
</dbReference>
<reference evidence="1" key="1">
    <citation type="submission" date="2022-04" db="EMBL/GenBank/DDBJ databases">
        <title>Genome of the entomopathogenic fungus Entomophthora muscae.</title>
        <authorList>
            <person name="Elya C."/>
            <person name="Lovett B.R."/>
            <person name="Lee E."/>
            <person name="Macias A.M."/>
            <person name="Hajek A.E."/>
            <person name="De Bivort B.L."/>
            <person name="Kasson M.T."/>
            <person name="De Fine Licht H.H."/>
            <person name="Stajich J.E."/>
        </authorList>
    </citation>
    <scope>NUCLEOTIDE SEQUENCE</scope>
    <source>
        <strain evidence="1">Berkeley</strain>
    </source>
</reference>
<sequence length="219" mass="24620">MVRESNKVSSQAVGPFDGLQVRTSAGETILLSDMWRKRPVVLKVLARLGCAMCRYEAQALSELQPILEERGVGLVAVVFEDVDLEQFLRCGYWKWDILIDPTRQVYRAAGLVKMGLGKTIKNLLSNQTSKCVSQLEELGFLYNLRGDVRQLGGTFVVDPCGSLLYEFRPSRMAMFPCLRDIVQAIGGDPDDVDENPIHVFTYPTPQAFPRRKSKFDLSL</sequence>
<evidence type="ECO:0000313" key="1">
    <source>
        <dbReference type="EMBL" id="KAJ9070862.1"/>
    </source>
</evidence>
<accession>A0ACC2T995</accession>
<protein>
    <submittedName>
        <fullName evidence="1">Uncharacterized protein</fullName>
    </submittedName>
</protein>
<keyword evidence="2" id="KW-1185">Reference proteome</keyword>
<proteinExistence type="predicted"/>